<evidence type="ECO:0000313" key="3">
    <source>
        <dbReference type="EMBL" id="KAL3369156.1"/>
    </source>
</evidence>
<dbReference type="AlphaFoldDB" id="A0ABD2UKJ3"/>
<dbReference type="InterPro" id="IPR025724">
    <property type="entry name" value="GAG-pre-integrase_dom"/>
</dbReference>
<feature type="domain" description="GAG-pre-integrase" evidence="1">
    <location>
        <begin position="81"/>
        <end position="140"/>
    </location>
</feature>
<dbReference type="Pfam" id="PF22936">
    <property type="entry name" value="Pol_BBD"/>
    <property type="match status" value="1"/>
</dbReference>
<accession>A0ABD2UKJ3</accession>
<dbReference type="Pfam" id="PF13976">
    <property type="entry name" value="gag_pre-integrs"/>
    <property type="match status" value="1"/>
</dbReference>
<reference evidence="3 4" key="1">
    <citation type="submission" date="2024-05" db="EMBL/GenBank/DDBJ databases">
        <title>De novo assembly of an allotetraploid wild potato.</title>
        <authorList>
            <person name="Hosaka A.J."/>
        </authorList>
    </citation>
    <scope>NUCLEOTIDE SEQUENCE [LARGE SCALE GENOMIC DNA]</scope>
    <source>
        <tissue evidence="3">Young leaves</tissue>
    </source>
</reference>
<dbReference type="EMBL" id="JBJKTR010000005">
    <property type="protein sequence ID" value="KAL3369156.1"/>
    <property type="molecule type" value="Genomic_DNA"/>
</dbReference>
<dbReference type="PANTHER" id="PTHR47592:SF27">
    <property type="entry name" value="OS08G0421700 PROTEIN"/>
    <property type="match status" value="1"/>
</dbReference>
<feature type="domain" description="Retrovirus-related Pol polyprotein from transposon TNT 1-94-like beta-barrel" evidence="2">
    <location>
        <begin position="2"/>
        <end position="52"/>
    </location>
</feature>
<comment type="caution">
    <text evidence="3">The sequence shown here is derived from an EMBL/GenBank/DDBJ whole genome shotgun (WGS) entry which is preliminary data.</text>
</comment>
<dbReference type="Proteomes" id="UP001627284">
    <property type="component" value="Unassembled WGS sequence"/>
</dbReference>
<name>A0ABD2UKJ3_9SOLN</name>
<evidence type="ECO:0008006" key="5">
    <source>
        <dbReference type="Google" id="ProtNLM"/>
    </source>
</evidence>
<keyword evidence="4" id="KW-1185">Reference proteome</keyword>
<evidence type="ECO:0000259" key="2">
    <source>
        <dbReference type="Pfam" id="PF22936"/>
    </source>
</evidence>
<sequence length="153" mass="17360">MLGDSHKAQVFGTGVVELCFTCGRVLTLKDVLYTPSMRKKLMSSFLLNKAGFKHIIESDQYVIVKKDIFVGKGYTCDVMFKLNVEVNKTSSSVYMPSSTNFWHARLCHINDRYVGIMSSLGLISMVKKNFEKCEACSKAKITKMPHFQVEKKK</sequence>
<proteinExistence type="predicted"/>
<dbReference type="InterPro" id="IPR054722">
    <property type="entry name" value="PolX-like_BBD"/>
</dbReference>
<evidence type="ECO:0000313" key="4">
    <source>
        <dbReference type="Proteomes" id="UP001627284"/>
    </source>
</evidence>
<dbReference type="PANTHER" id="PTHR47592">
    <property type="entry name" value="PBF68 PROTEIN"/>
    <property type="match status" value="1"/>
</dbReference>
<organism evidence="3 4">
    <name type="scientific">Solanum stoloniferum</name>
    <dbReference type="NCBI Taxonomy" id="62892"/>
    <lineage>
        <taxon>Eukaryota</taxon>
        <taxon>Viridiplantae</taxon>
        <taxon>Streptophyta</taxon>
        <taxon>Embryophyta</taxon>
        <taxon>Tracheophyta</taxon>
        <taxon>Spermatophyta</taxon>
        <taxon>Magnoliopsida</taxon>
        <taxon>eudicotyledons</taxon>
        <taxon>Gunneridae</taxon>
        <taxon>Pentapetalae</taxon>
        <taxon>asterids</taxon>
        <taxon>lamiids</taxon>
        <taxon>Solanales</taxon>
        <taxon>Solanaceae</taxon>
        <taxon>Solanoideae</taxon>
        <taxon>Solaneae</taxon>
        <taxon>Solanum</taxon>
    </lineage>
</organism>
<protein>
    <recommendedName>
        <fullName evidence="5">GAG-pre-integrase domain-containing protein</fullName>
    </recommendedName>
</protein>
<gene>
    <name evidence="3" type="ORF">AABB24_009792</name>
</gene>
<evidence type="ECO:0000259" key="1">
    <source>
        <dbReference type="Pfam" id="PF13976"/>
    </source>
</evidence>